<reference evidence="2" key="1">
    <citation type="journal article" date="2019" name="Int. J. Syst. Evol. Microbiol.">
        <title>The Global Catalogue of Microorganisms (GCM) 10K type strain sequencing project: providing services to taxonomists for standard genome sequencing and annotation.</title>
        <authorList>
            <consortium name="The Broad Institute Genomics Platform"/>
            <consortium name="The Broad Institute Genome Sequencing Center for Infectious Disease"/>
            <person name="Wu L."/>
            <person name="Ma J."/>
        </authorList>
    </citation>
    <scope>NUCLEOTIDE SEQUENCE [LARGE SCALE GENOMIC DNA]</scope>
    <source>
        <strain evidence="2">CGMCC 1.15774</strain>
    </source>
</reference>
<evidence type="ECO:0000313" key="1">
    <source>
        <dbReference type="EMBL" id="MFC4220014.1"/>
    </source>
</evidence>
<evidence type="ECO:0000313" key="2">
    <source>
        <dbReference type="Proteomes" id="UP001595841"/>
    </source>
</evidence>
<dbReference type="EMBL" id="JBHSCL010000004">
    <property type="protein sequence ID" value="MFC4220014.1"/>
    <property type="molecule type" value="Genomic_DNA"/>
</dbReference>
<sequence>MDKKDKEKIIEAIMATPDFQMFLHPNIEGRLPVQLVKNEFITSDLNIFSNGFQVQFVDSLTLPEGKEHQITLGKIDCTGSKISYSIYYPIEGVIISGKILKKDGSWIAIETTWGEM</sequence>
<comment type="caution">
    <text evidence="1">The sequence shown here is derived from an EMBL/GenBank/DDBJ whole genome shotgun (WGS) entry which is preliminary data.</text>
</comment>
<organism evidence="1 2">
    <name type="scientific">Flagellimonas marina</name>
    <dbReference type="NCBI Taxonomy" id="1775168"/>
    <lineage>
        <taxon>Bacteria</taxon>
        <taxon>Pseudomonadati</taxon>
        <taxon>Bacteroidota</taxon>
        <taxon>Flavobacteriia</taxon>
        <taxon>Flavobacteriales</taxon>
        <taxon>Flavobacteriaceae</taxon>
        <taxon>Flagellimonas</taxon>
    </lineage>
</organism>
<gene>
    <name evidence="1" type="ORF">ACFOWS_07710</name>
</gene>
<accession>A0ABV8PKH4</accession>
<protein>
    <recommendedName>
        <fullName evidence="3">Nuclear transport factor 2 family protein</fullName>
    </recommendedName>
</protein>
<proteinExistence type="predicted"/>
<keyword evidence="2" id="KW-1185">Reference proteome</keyword>
<evidence type="ECO:0008006" key="3">
    <source>
        <dbReference type="Google" id="ProtNLM"/>
    </source>
</evidence>
<name>A0ABV8PKH4_9FLAO</name>
<dbReference type="Proteomes" id="UP001595841">
    <property type="component" value="Unassembled WGS sequence"/>
</dbReference>